<keyword evidence="2" id="KW-1185">Reference proteome</keyword>
<gene>
    <name evidence="1" type="ORF">ACFSOX_04310</name>
</gene>
<accession>A0ABW5AGX5</accession>
<organism evidence="1 2">
    <name type="scientific">Rhodoplanes azumiensis</name>
    <dbReference type="NCBI Taxonomy" id="1897628"/>
    <lineage>
        <taxon>Bacteria</taxon>
        <taxon>Pseudomonadati</taxon>
        <taxon>Pseudomonadota</taxon>
        <taxon>Alphaproteobacteria</taxon>
        <taxon>Hyphomicrobiales</taxon>
        <taxon>Nitrobacteraceae</taxon>
        <taxon>Rhodoplanes</taxon>
    </lineage>
</organism>
<evidence type="ECO:0000313" key="2">
    <source>
        <dbReference type="Proteomes" id="UP001597314"/>
    </source>
</evidence>
<dbReference type="Proteomes" id="UP001597314">
    <property type="component" value="Unassembled WGS sequence"/>
</dbReference>
<protein>
    <submittedName>
        <fullName evidence="1">Uncharacterized protein</fullName>
    </submittedName>
</protein>
<proteinExistence type="predicted"/>
<reference evidence="2" key="1">
    <citation type="journal article" date="2019" name="Int. J. Syst. Evol. Microbiol.">
        <title>The Global Catalogue of Microorganisms (GCM) 10K type strain sequencing project: providing services to taxonomists for standard genome sequencing and annotation.</title>
        <authorList>
            <consortium name="The Broad Institute Genomics Platform"/>
            <consortium name="The Broad Institute Genome Sequencing Center for Infectious Disease"/>
            <person name="Wu L."/>
            <person name="Ma J."/>
        </authorList>
    </citation>
    <scope>NUCLEOTIDE SEQUENCE [LARGE SCALE GENOMIC DNA]</scope>
    <source>
        <strain evidence="2">CGMCC 1.6774</strain>
    </source>
</reference>
<name>A0ABW5AGX5_9BRAD</name>
<comment type="caution">
    <text evidence="1">The sequence shown here is derived from an EMBL/GenBank/DDBJ whole genome shotgun (WGS) entry which is preliminary data.</text>
</comment>
<dbReference type="RefSeq" id="WP_378476551.1">
    <property type="nucleotide sequence ID" value="NZ_JBHUIW010000003.1"/>
</dbReference>
<dbReference type="EMBL" id="JBHUIW010000003">
    <property type="protein sequence ID" value="MFD2181365.1"/>
    <property type="molecule type" value="Genomic_DNA"/>
</dbReference>
<sequence>MRLPRARLRRLGLTGLVILGMAIAAVTTATAGWSTRRGGELGQLVTTSTAAGDELFLFCGKDGLGVGIVARLSPRPGGPSDLTRVPLTVAVDDRPAVALAVEGFEGAWVAFDRDAATLASAIATARTLVVTIAPSHADAFAAGRQVFVPGGGFTTALDKARFPARCRPG</sequence>
<evidence type="ECO:0000313" key="1">
    <source>
        <dbReference type="EMBL" id="MFD2181365.1"/>
    </source>
</evidence>